<evidence type="ECO:0000256" key="18">
    <source>
        <dbReference type="ARBA" id="ARBA00061724"/>
    </source>
</evidence>
<dbReference type="GO" id="GO:0005254">
    <property type="term" value="F:chloride channel activity"/>
    <property type="evidence" value="ECO:0007669"/>
    <property type="project" value="UniProtKB-UniRule"/>
</dbReference>
<sequence>MANVSKKVSWSGRDHDDEETAPLLRRTGQPDEETPLLNGAGPAASQSHSALFRIGQMNNVELDDELLDPEVDPPHTFPKEIPHNEKLLSLKYESLDYDNSENQLFLEEERRINHTAFRTVEIKRWVICALIGILTGLVACFIDIVVENLAGLKYRVIKDNIDKFTEKGGLSFSLLLWATLNSAFVLVGSVIVAFIEPVAAGSGIPQIKCFLNGVKIPHVVRLKTLVIKVSGVILSVVGGLAVGKEGPMIHSGSVIAAGISQGRSTSLKRDFKIFEYFRRDTEKRDFVSAGAAAGVSAAFGAPVGGVLFSLEEGASFWNQFLTWRIFFASMISTFTLNFVLSIYHGNMWDLSSPGLINFGRFDSEKMAYTIHEIPVFIAMGVVGGILGAVFNALNYWLTMFRIRYIHRPCLQVIEAMLVAAVTATVAFVLIYSSRDCQPLQGSSMSYPLQLFCADGEYNSMAAAFFNTPEKSVVSLFHDPPGSYNPMTLGLFTLVYFFLACWTYGLTVSAGVFIPSLLIGAAWGRLFGISLSYLTGAAIWADPGKYALMGAAAQLGGIVRMTLSLTVIMMEATSNVTYGFPIMLVLMTAKIVGDVFIEGLYDMHIQLQSVPFLHWEAPVTSHSLTAREVMSTPVTCLRRREKVGVIVDVLSDTASNHNGFPVVEDVGDTQPARLQGLILRSQLIVLLKHKVFVERSNMGLVQRRLRLKDFRDAYPRFPPIQSIHVSQDERECTMDLSEFMNPSPYTVPQEASLPRVFKLFRALGLRHLVVVDNRNQVVGLVTRKDLARYRLGKGGLEELSLAQTNYSVPVRELAGCLLLLLADSPSLGLSPSQLNTVTLEDLELLLTEGLASPEPLGVDTSERYECSGPASSCVVPEHDTPKQRKQLEQWVAELQAEVVRLRAHRERCEHATLGLLRELLQVRARVQLQASELRQLRQEVQQVAWSPEKEALELSGPQSQNQIQALDKRLVEVREALTQIRRTQVLQDTERKCSEQEMNLRLTKLTDLLRQEEQGREAAYSTLQRNQEDTNEKVDHGLSKMQDQVTKFREDMSIRFLKREAKLCSFLQKCFLAMEQRMKSSESTRLMAESSLREELESRWQKLHELTEERLRVLRAHREQEEEGHLLEQCRGLDKAVVYLTKFVRQNQVSLNRVLMAEQKAREAKVSLEESQAGELASYIQENLEAVQTAGKLAQQETQGALELLQEKSQVLEGSVAGLDQQLKDLSDHCLALSWKLDLQEQTLGVKLSQVQAAWEGVERESLQNLVRWLKEVSAHLQEVQEKVNNLPQQIENVSNKCVLHKSDVDLRISAEGKARESEVEAVRQELATLLMSVQFLKEENPGRKIAEIQGQLATKQIIKLENSLQANKTIQNLKFNNETKLRAEEIATLRESMLSLWSEEGPWPLTLGSKRVFMSLVRQRFFIKDIALSEMVPVNSWGVYQAVRWLQWKTILLNLVAHQRPGAISVMTYWKPAPKILSQK</sequence>
<dbReference type="SUPFAM" id="SSF81340">
    <property type="entry name" value="Clc chloride channel"/>
    <property type="match status" value="1"/>
</dbReference>
<dbReference type="PROSITE" id="PS51371">
    <property type="entry name" value="CBS"/>
    <property type="match status" value="2"/>
</dbReference>
<feature type="transmembrane region" description="Helical" evidence="20">
    <location>
        <begin position="545"/>
        <end position="567"/>
    </location>
</feature>
<dbReference type="EMBL" id="JAATJU010000500">
    <property type="protein sequence ID" value="KAH0520664.1"/>
    <property type="molecule type" value="Genomic_DNA"/>
</dbReference>
<evidence type="ECO:0000256" key="16">
    <source>
        <dbReference type="ARBA" id="ARBA00058384"/>
    </source>
</evidence>
<organism evidence="24 25">
    <name type="scientific">Microtus ochrogaster</name>
    <name type="common">Prairie vole</name>
    <dbReference type="NCBI Taxonomy" id="79684"/>
    <lineage>
        <taxon>Eukaryota</taxon>
        <taxon>Metazoa</taxon>
        <taxon>Chordata</taxon>
        <taxon>Craniata</taxon>
        <taxon>Vertebrata</taxon>
        <taxon>Euteleostomi</taxon>
        <taxon>Mammalia</taxon>
        <taxon>Eutheria</taxon>
        <taxon>Euarchontoglires</taxon>
        <taxon>Glires</taxon>
        <taxon>Rodentia</taxon>
        <taxon>Myomorpha</taxon>
        <taxon>Muroidea</taxon>
        <taxon>Cricetidae</taxon>
        <taxon>Arvicolinae</taxon>
        <taxon>Microtus</taxon>
    </lineage>
</organism>
<comment type="subunit">
    <text evidence="18">Chloride channel 7 are heteromers of alpha (CLCN7) and beta (OSTM1) subunits.</text>
</comment>
<evidence type="ECO:0000256" key="17">
    <source>
        <dbReference type="ARBA" id="ARBA00060854"/>
    </source>
</evidence>
<dbReference type="InterPro" id="IPR000644">
    <property type="entry name" value="CBS_dom"/>
</dbReference>
<evidence type="ECO:0000256" key="19">
    <source>
        <dbReference type="PROSITE-ProRule" id="PRU00703"/>
    </source>
</evidence>
<feature type="coiled-coil region" evidence="21">
    <location>
        <begin position="883"/>
        <end position="938"/>
    </location>
</feature>
<evidence type="ECO:0000256" key="8">
    <source>
        <dbReference type="ARBA" id="ARBA00022840"/>
    </source>
</evidence>
<dbReference type="InterPro" id="IPR046342">
    <property type="entry name" value="CBS_dom_sf"/>
</dbReference>
<feature type="transmembrane region" description="Helical" evidence="20">
    <location>
        <begin position="321"/>
        <end position="343"/>
    </location>
</feature>
<dbReference type="GO" id="GO:0062158">
    <property type="term" value="F:chloride:proton antiporter activity"/>
    <property type="evidence" value="ECO:0007669"/>
    <property type="project" value="InterPro"/>
</dbReference>
<keyword evidence="5 20" id="KW-0812">Transmembrane</keyword>
<dbReference type="CDD" id="cd04591">
    <property type="entry name" value="CBS_pair_voltage-gated_CLC_euk_bac"/>
    <property type="match status" value="1"/>
</dbReference>
<name>A0A8J6H104_MICOH</name>
<dbReference type="InterPro" id="IPR014743">
    <property type="entry name" value="Cl-channel_core"/>
</dbReference>
<evidence type="ECO:0000256" key="11">
    <source>
        <dbReference type="ARBA" id="ARBA00023122"/>
    </source>
</evidence>
<gene>
    <name evidence="24" type="ORF">LTLLF_204565</name>
</gene>
<dbReference type="PRINTS" id="PR01118">
    <property type="entry name" value="CLCHANNEL7"/>
</dbReference>
<dbReference type="Gene3D" id="1.10.3080.10">
    <property type="entry name" value="Clc chloride channel"/>
    <property type="match status" value="1"/>
</dbReference>
<feature type="transmembrane region" description="Helical" evidence="20">
    <location>
        <begin position="516"/>
        <end position="539"/>
    </location>
</feature>
<comment type="similarity">
    <text evidence="17">Belongs to the chloride channel (TC 2.A.49) family. ClC-7/CLCN7 subfamily.</text>
</comment>
<keyword evidence="2 20" id="KW-0813">Transport</keyword>
<dbReference type="SMART" id="SM00116">
    <property type="entry name" value="CBS"/>
    <property type="match status" value="2"/>
</dbReference>
<evidence type="ECO:0000256" key="21">
    <source>
        <dbReference type="SAM" id="Coils"/>
    </source>
</evidence>
<proteinExistence type="inferred from homology"/>
<dbReference type="InterPro" id="IPR002249">
    <property type="entry name" value="CIC-7"/>
</dbReference>
<evidence type="ECO:0000313" key="25">
    <source>
        <dbReference type="Proteomes" id="UP000710432"/>
    </source>
</evidence>
<feature type="transmembrane region" description="Helical" evidence="20">
    <location>
        <begin position="225"/>
        <end position="243"/>
    </location>
</feature>
<feature type="transmembrane region" description="Helical" evidence="20">
    <location>
        <begin position="286"/>
        <end position="309"/>
    </location>
</feature>
<feature type="domain" description="CBS" evidence="23">
    <location>
        <begin position="629"/>
        <end position="693"/>
    </location>
</feature>
<accession>A0A8J6H104</accession>
<dbReference type="Pfam" id="PF00571">
    <property type="entry name" value="CBS"/>
    <property type="match status" value="1"/>
</dbReference>
<dbReference type="PRINTS" id="PR00762">
    <property type="entry name" value="CLCHANNEL"/>
</dbReference>
<dbReference type="InterPro" id="IPR029512">
    <property type="entry name" value="CCDC154"/>
</dbReference>
<comment type="subcellular location">
    <subcellularLocation>
        <location evidence="1">Lysosome membrane</location>
        <topology evidence="1">Multi-pass membrane protein</topology>
    </subcellularLocation>
    <subcellularLocation>
        <location evidence="20">Membrane</location>
        <topology evidence="20">Multi-pass membrane protein</topology>
    </subcellularLocation>
</comment>
<keyword evidence="14" id="KW-0458">Lysosome</keyword>
<feature type="transmembrane region" description="Helical" evidence="20">
    <location>
        <begin position="373"/>
        <end position="397"/>
    </location>
</feature>
<dbReference type="Proteomes" id="UP000710432">
    <property type="component" value="Unassembled WGS sequence"/>
</dbReference>
<comment type="function">
    <text evidence="16">Slowly voltage-gated channel mediating the exchange of chloride ions against protons. Functions as antiporter and contributes to the acidification of the lysosome lumen and may be involved in maintaining lysosomal pH. The CLC channel family contains both chloride channels and proton-coupled anion transporters that exchange chloride or another anion for protons. The presence of conserved gating glutamate residues is typical for family members that function as antiporters.</text>
</comment>
<dbReference type="Pfam" id="PF15450">
    <property type="entry name" value="CCDC154"/>
    <property type="match status" value="1"/>
</dbReference>
<evidence type="ECO:0000256" key="1">
    <source>
        <dbReference type="ARBA" id="ARBA00004155"/>
    </source>
</evidence>
<evidence type="ECO:0000256" key="13">
    <source>
        <dbReference type="ARBA" id="ARBA00023214"/>
    </source>
</evidence>
<evidence type="ECO:0000256" key="2">
    <source>
        <dbReference type="ARBA" id="ARBA00022448"/>
    </source>
</evidence>
<evidence type="ECO:0000256" key="10">
    <source>
        <dbReference type="ARBA" id="ARBA00023065"/>
    </source>
</evidence>
<dbReference type="Gene3D" id="3.10.580.10">
    <property type="entry name" value="CBS-domain"/>
    <property type="match status" value="1"/>
</dbReference>
<evidence type="ECO:0000256" key="12">
    <source>
        <dbReference type="ARBA" id="ARBA00023136"/>
    </source>
</evidence>
<keyword evidence="6" id="KW-0677">Repeat</keyword>
<reference evidence="24" key="1">
    <citation type="submission" date="2020-03" db="EMBL/GenBank/DDBJ databases">
        <title>Studies in the Genomics of Life Span.</title>
        <authorList>
            <person name="Glass D."/>
        </authorList>
    </citation>
    <scope>NUCLEOTIDE SEQUENCE</scope>
    <source>
        <strain evidence="24">LTLLF</strain>
        <tissue evidence="24">Muscle</tissue>
    </source>
</reference>
<feature type="transmembrane region" description="Helical" evidence="20">
    <location>
        <begin position="579"/>
        <end position="600"/>
    </location>
</feature>
<keyword evidence="7" id="KW-0547">Nucleotide-binding</keyword>
<evidence type="ECO:0000256" key="15">
    <source>
        <dbReference type="ARBA" id="ARBA00029360"/>
    </source>
</evidence>
<evidence type="ECO:0000256" key="14">
    <source>
        <dbReference type="ARBA" id="ARBA00023228"/>
    </source>
</evidence>
<dbReference type="GO" id="GO:0005765">
    <property type="term" value="C:lysosomal membrane"/>
    <property type="evidence" value="ECO:0007669"/>
    <property type="project" value="UniProtKB-SubCell"/>
</dbReference>
<evidence type="ECO:0000256" key="9">
    <source>
        <dbReference type="ARBA" id="ARBA00022989"/>
    </source>
</evidence>
<evidence type="ECO:0000313" key="24">
    <source>
        <dbReference type="EMBL" id="KAH0520664.1"/>
    </source>
</evidence>
<keyword evidence="9 20" id="KW-1133">Transmembrane helix</keyword>
<dbReference type="GO" id="GO:0005524">
    <property type="term" value="F:ATP binding"/>
    <property type="evidence" value="ECO:0007669"/>
    <property type="project" value="UniProtKB-KW"/>
</dbReference>
<evidence type="ECO:0000256" key="7">
    <source>
        <dbReference type="ARBA" id="ARBA00022741"/>
    </source>
</evidence>
<dbReference type="CDD" id="cd03685">
    <property type="entry name" value="ClC_6_like"/>
    <property type="match status" value="1"/>
</dbReference>
<keyword evidence="8" id="KW-0067">ATP-binding</keyword>
<dbReference type="FunFam" id="3.10.580.10:FF:000076">
    <property type="entry name" value="Chloride channel protein"/>
    <property type="match status" value="1"/>
</dbReference>
<feature type="transmembrane region" description="Helical" evidence="20">
    <location>
        <begin position="409"/>
        <end position="431"/>
    </location>
</feature>
<feature type="transmembrane region" description="Helical" evidence="20">
    <location>
        <begin position="174"/>
        <end position="195"/>
    </location>
</feature>
<evidence type="ECO:0000256" key="3">
    <source>
        <dbReference type="ARBA" id="ARBA00022449"/>
    </source>
</evidence>
<feature type="domain" description="CBS" evidence="23">
    <location>
        <begin position="739"/>
        <end position="797"/>
    </location>
</feature>
<dbReference type="InterPro" id="IPR051280">
    <property type="entry name" value="Cl-channel/antiporter"/>
</dbReference>
<feature type="region of interest" description="Disordered" evidence="22">
    <location>
        <begin position="1"/>
        <end position="44"/>
    </location>
</feature>
<keyword evidence="10 20" id="KW-0406">Ion transport</keyword>
<evidence type="ECO:0000256" key="22">
    <source>
        <dbReference type="SAM" id="MobiDB-lite"/>
    </source>
</evidence>
<feature type="coiled-coil region" evidence="21">
    <location>
        <begin position="1276"/>
        <end position="1339"/>
    </location>
</feature>
<dbReference type="SUPFAM" id="SSF54631">
    <property type="entry name" value="CBS-domain pair"/>
    <property type="match status" value="1"/>
</dbReference>
<keyword evidence="12 20" id="KW-0472">Membrane</keyword>
<dbReference type="Pfam" id="PF00654">
    <property type="entry name" value="Voltage_CLC"/>
    <property type="match status" value="1"/>
</dbReference>
<feature type="transmembrane region" description="Helical" evidence="20">
    <location>
        <begin position="486"/>
        <end position="504"/>
    </location>
</feature>
<protein>
    <recommendedName>
        <fullName evidence="20">Chloride channel protein</fullName>
    </recommendedName>
</protein>
<evidence type="ECO:0000256" key="20">
    <source>
        <dbReference type="RuleBase" id="RU361221"/>
    </source>
</evidence>
<keyword evidence="13 20" id="KW-0868">Chloride</keyword>
<evidence type="ECO:0000256" key="5">
    <source>
        <dbReference type="ARBA" id="ARBA00022692"/>
    </source>
</evidence>
<feature type="transmembrane region" description="Helical" evidence="20">
    <location>
        <begin position="125"/>
        <end position="146"/>
    </location>
</feature>
<evidence type="ECO:0000259" key="23">
    <source>
        <dbReference type="PROSITE" id="PS51371"/>
    </source>
</evidence>
<dbReference type="PANTHER" id="PTHR11689">
    <property type="entry name" value="CHLORIDE CHANNEL PROTEIN CLC FAMILY MEMBER"/>
    <property type="match status" value="1"/>
</dbReference>
<evidence type="ECO:0000256" key="4">
    <source>
        <dbReference type="ARBA" id="ARBA00022553"/>
    </source>
</evidence>
<dbReference type="InterPro" id="IPR001807">
    <property type="entry name" value="ClC"/>
</dbReference>
<keyword evidence="21" id="KW-0175">Coiled coil</keyword>
<keyword evidence="4" id="KW-0597">Phosphoprotein</keyword>
<keyword evidence="11 19" id="KW-0129">CBS domain</keyword>
<dbReference type="PANTHER" id="PTHR11689:SF136">
    <property type="entry name" value="H(+)_CL(-) EXCHANGE TRANSPORTER 7"/>
    <property type="match status" value="1"/>
</dbReference>
<comment type="caution">
    <text evidence="24">The sequence shown here is derived from an EMBL/GenBank/DDBJ whole genome shotgun (WGS) entry which is preliminary data.</text>
</comment>
<comment type="catalytic activity">
    <reaction evidence="15">
        <text>2 chloride(in) + H(+)(out) = 2 chloride(out) + H(+)(in)</text>
        <dbReference type="Rhea" id="RHEA:29567"/>
        <dbReference type="ChEBI" id="CHEBI:15378"/>
        <dbReference type="ChEBI" id="CHEBI:17996"/>
    </reaction>
</comment>
<keyword evidence="3" id="KW-0050">Antiport</keyword>
<evidence type="ECO:0000256" key="6">
    <source>
        <dbReference type="ARBA" id="ARBA00022737"/>
    </source>
</evidence>